<comment type="caution">
    <text evidence="2">The sequence shown here is derived from an EMBL/GenBank/DDBJ whole genome shotgun (WGS) entry which is preliminary data.</text>
</comment>
<gene>
    <name evidence="2" type="ORF">FKR81_41040</name>
</gene>
<dbReference type="RefSeq" id="WP_146360701.1">
    <property type="nucleotide sequence ID" value="NZ_VOBR01000050.1"/>
</dbReference>
<dbReference type="AlphaFoldDB" id="A0A563EFE7"/>
<name>A0A563EFE7_9PSEU</name>
<dbReference type="Pfam" id="PF26526">
    <property type="entry name" value="DUF8175"/>
    <property type="match status" value="1"/>
</dbReference>
<protein>
    <recommendedName>
        <fullName evidence="1">DUF8175 domain-containing protein</fullName>
    </recommendedName>
</protein>
<dbReference type="InterPro" id="IPR058488">
    <property type="entry name" value="DUF8175"/>
</dbReference>
<accession>A0A563EFE7</accession>
<feature type="domain" description="DUF8175" evidence="1">
    <location>
        <begin position="50"/>
        <end position="230"/>
    </location>
</feature>
<evidence type="ECO:0000313" key="2">
    <source>
        <dbReference type="EMBL" id="TWP44513.1"/>
    </source>
</evidence>
<proteinExistence type="predicted"/>
<keyword evidence="3" id="KW-1185">Reference proteome</keyword>
<dbReference type="EMBL" id="VOBR01000050">
    <property type="protein sequence ID" value="TWP44513.1"/>
    <property type="molecule type" value="Genomic_DNA"/>
</dbReference>
<organism evidence="2 3">
    <name type="scientific">Lentzea tibetensis</name>
    <dbReference type="NCBI Taxonomy" id="2591470"/>
    <lineage>
        <taxon>Bacteria</taxon>
        <taxon>Bacillati</taxon>
        <taxon>Actinomycetota</taxon>
        <taxon>Actinomycetes</taxon>
        <taxon>Pseudonocardiales</taxon>
        <taxon>Pseudonocardiaceae</taxon>
        <taxon>Lentzea</taxon>
    </lineage>
</organism>
<sequence length="239" mass="26196">MNMLLRRQRREQSPQPYWKQRGWLVSAAFMAFVVLGAALSFTGEDEPEEQKTRMSSVEQVRQKACPETKSSEAMPTAAPKDVKWQKVGLTMVPTSASAGPMTVDGPSWSCYARSPMGSVMAAHGTLSHLSGDNWRGVVENHIVPGPGRKAFTMARSAVERTDLAGRKPGSYVGFTVPEYTADAATVELLIRQPGGGLVATTVSTRWMDGDWKIAPRADGSLYEPLRSVTTPAEHIMWRK</sequence>
<evidence type="ECO:0000313" key="3">
    <source>
        <dbReference type="Proteomes" id="UP000316639"/>
    </source>
</evidence>
<reference evidence="2 3" key="1">
    <citation type="submission" date="2019-07" db="EMBL/GenBank/DDBJ databases">
        <title>Lentzea xizangensis sp. nov., isolated from Qinghai-Tibetan Plateau Soils.</title>
        <authorList>
            <person name="Huang J."/>
        </authorList>
    </citation>
    <scope>NUCLEOTIDE SEQUENCE [LARGE SCALE GENOMIC DNA]</scope>
    <source>
        <strain evidence="2 3">FXJ1.1311</strain>
    </source>
</reference>
<dbReference type="Proteomes" id="UP000316639">
    <property type="component" value="Unassembled WGS sequence"/>
</dbReference>
<evidence type="ECO:0000259" key="1">
    <source>
        <dbReference type="Pfam" id="PF26526"/>
    </source>
</evidence>
<dbReference type="OrthoDB" id="3691717at2"/>